<name>A0A0A9BKP6_ARUDO</name>
<dbReference type="Pfam" id="PF15044">
    <property type="entry name" value="CLU_N"/>
    <property type="match status" value="1"/>
</dbReference>
<accession>A0A0A9BKP6</accession>
<dbReference type="InterPro" id="IPR028275">
    <property type="entry name" value="CLU_N"/>
</dbReference>
<dbReference type="PANTHER" id="PTHR12601:SF6">
    <property type="entry name" value="CLUSTERED MITOCHONDRIA PROTEIN HOMOLOG"/>
    <property type="match status" value="1"/>
</dbReference>
<sequence length="228" mass="25525">MRKLVNPLLRMLRMVVQLMLRKGTGMQLWLRSLQKKPAEGELHLYPIPVKTQSGEKLELQLSPGDSVIDVKQFLLDAPETCFYTCYDLILHTKDGSTHQLEDYNEISEIADITSGGCSLEMVAGLYDERSIRSHLRRVRELLSLSTLHVSLSTSLALQQESAQGKSADAGKAAIQELDGLNFMEDTTVALTNLLASSPAEIKCVDSIVFFFFQSSTELSEVTWRSHVY</sequence>
<feature type="domain" description="Clustered mitochondria protein N-terminal" evidence="1">
    <location>
        <begin position="65"/>
        <end position="141"/>
    </location>
</feature>
<organism evidence="2">
    <name type="scientific">Arundo donax</name>
    <name type="common">Giant reed</name>
    <name type="synonym">Donax arundinaceus</name>
    <dbReference type="NCBI Taxonomy" id="35708"/>
    <lineage>
        <taxon>Eukaryota</taxon>
        <taxon>Viridiplantae</taxon>
        <taxon>Streptophyta</taxon>
        <taxon>Embryophyta</taxon>
        <taxon>Tracheophyta</taxon>
        <taxon>Spermatophyta</taxon>
        <taxon>Magnoliopsida</taxon>
        <taxon>Liliopsida</taxon>
        <taxon>Poales</taxon>
        <taxon>Poaceae</taxon>
        <taxon>PACMAD clade</taxon>
        <taxon>Arundinoideae</taxon>
        <taxon>Arundineae</taxon>
        <taxon>Arundo</taxon>
    </lineage>
</organism>
<evidence type="ECO:0000259" key="1">
    <source>
        <dbReference type="Pfam" id="PF15044"/>
    </source>
</evidence>
<dbReference type="InterPro" id="IPR027523">
    <property type="entry name" value="CLU_prot"/>
</dbReference>
<dbReference type="AlphaFoldDB" id="A0A0A9BKP6"/>
<dbReference type="PANTHER" id="PTHR12601">
    <property type="entry name" value="EUKARYOTIC TRANSLATION INITIATION FACTOR 3 SUBUNIT EIF-3"/>
    <property type="match status" value="1"/>
</dbReference>
<proteinExistence type="predicted"/>
<dbReference type="GO" id="GO:0005737">
    <property type="term" value="C:cytoplasm"/>
    <property type="evidence" value="ECO:0007669"/>
    <property type="project" value="TreeGrafter"/>
</dbReference>
<reference evidence="2" key="2">
    <citation type="journal article" date="2015" name="Data Brief">
        <title>Shoot transcriptome of the giant reed, Arundo donax.</title>
        <authorList>
            <person name="Barrero R.A."/>
            <person name="Guerrero F.D."/>
            <person name="Moolhuijzen P."/>
            <person name="Goolsby J.A."/>
            <person name="Tidwell J."/>
            <person name="Bellgard S.E."/>
            <person name="Bellgard M.I."/>
        </authorList>
    </citation>
    <scope>NUCLEOTIDE SEQUENCE</scope>
    <source>
        <tissue evidence="2">Shoot tissue taken approximately 20 cm above the soil surface</tissue>
    </source>
</reference>
<dbReference type="EMBL" id="GBRH01233949">
    <property type="protein sequence ID" value="JAD63946.1"/>
    <property type="molecule type" value="Transcribed_RNA"/>
</dbReference>
<reference evidence="2" key="1">
    <citation type="submission" date="2014-09" db="EMBL/GenBank/DDBJ databases">
        <authorList>
            <person name="Magalhaes I.L.F."/>
            <person name="Oliveira U."/>
            <person name="Santos F.R."/>
            <person name="Vidigal T.H.D.A."/>
            <person name="Brescovit A.D."/>
            <person name="Santos A.J."/>
        </authorList>
    </citation>
    <scope>NUCLEOTIDE SEQUENCE</scope>
    <source>
        <tissue evidence="2">Shoot tissue taken approximately 20 cm above the soil surface</tissue>
    </source>
</reference>
<protein>
    <recommendedName>
        <fullName evidence="1">Clustered mitochondria protein N-terminal domain-containing protein</fullName>
    </recommendedName>
</protein>
<evidence type="ECO:0000313" key="2">
    <source>
        <dbReference type="EMBL" id="JAD63946.1"/>
    </source>
</evidence>